<dbReference type="EMBL" id="RCCK01000011">
    <property type="protein sequence ID" value="RLJ77564.1"/>
    <property type="molecule type" value="Genomic_DNA"/>
</dbReference>
<dbReference type="PROSITE" id="PS51257">
    <property type="entry name" value="PROKAR_LIPOPROTEIN"/>
    <property type="match status" value="1"/>
</dbReference>
<dbReference type="AlphaFoldDB" id="A0A497Y4W4"/>
<evidence type="ECO:0000313" key="3">
    <source>
        <dbReference type="Proteomes" id="UP000273898"/>
    </source>
</evidence>
<evidence type="ECO:0000313" key="2">
    <source>
        <dbReference type="EMBL" id="TFB33226.1"/>
    </source>
</evidence>
<proteinExistence type="predicted"/>
<accession>A0A497Y4W4</accession>
<gene>
    <name evidence="1" type="ORF">BCL90_2658</name>
    <name evidence="2" type="ORF">E3V97_04055</name>
</gene>
<name>A0A497Y4W4_9SPHI</name>
<organism evidence="1 3">
    <name type="scientific">Pedobacter alluvionis</name>
    <dbReference type="NCBI Taxonomy" id="475253"/>
    <lineage>
        <taxon>Bacteria</taxon>
        <taxon>Pseudomonadati</taxon>
        <taxon>Bacteroidota</taxon>
        <taxon>Sphingobacteriia</taxon>
        <taxon>Sphingobacteriales</taxon>
        <taxon>Sphingobacteriaceae</taxon>
        <taxon>Pedobacter</taxon>
    </lineage>
</organism>
<evidence type="ECO:0000313" key="4">
    <source>
        <dbReference type="Proteomes" id="UP000297429"/>
    </source>
</evidence>
<dbReference type="Proteomes" id="UP000297429">
    <property type="component" value="Unassembled WGS sequence"/>
</dbReference>
<dbReference type="Proteomes" id="UP000273898">
    <property type="component" value="Unassembled WGS sequence"/>
</dbReference>
<sequence length="80" mass="8627">MKLIRNGFLVLLAILACGYYAVGQTYNDAVPISFAAGIKPLENYETLSGSSKGRAELLSHNALQDSAGIKNQLARTFTLH</sequence>
<comment type="caution">
    <text evidence="1">The sequence shown here is derived from an EMBL/GenBank/DDBJ whole genome shotgun (WGS) entry which is preliminary data.</text>
</comment>
<evidence type="ECO:0000313" key="1">
    <source>
        <dbReference type="EMBL" id="RLJ77564.1"/>
    </source>
</evidence>
<keyword evidence="4" id="KW-1185">Reference proteome</keyword>
<dbReference type="EMBL" id="SOPX01000001">
    <property type="protein sequence ID" value="TFB33226.1"/>
    <property type="molecule type" value="Genomic_DNA"/>
</dbReference>
<protein>
    <submittedName>
        <fullName evidence="1">Uncharacterized protein</fullName>
    </submittedName>
</protein>
<reference evidence="2 4" key="2">
    <citation type="submission" date="2019-03" db="EMBL/GenBank/DDBJ databases">
        <authorList>
            <person name="He R.-H."/>
        </authorList>
    </citation>
    <scope>NUCLEOTIDE SEQUENCE [LARGE SCALE GENOMIC DNA]</scope>
    <source>
        <strain evidence="2 4">DSM 19624</strain>
    </source>
</reference>
<reference evidence="1 3" key="1">
    <citation type="submission" date="2018-10" db="EMBL/GenBank/DDBJ databases">
        <title>Genomic Encyclopedia of Archaeal and Bacterial Type Strains, Phase II (KMG-II): from individual species to whole genera.</title>
        <authorList>
            <person name="Goeker M."/>
        </authorList>
    </citation>
    <scope>NUCLEOTIDE SEQUENCE [LARGE SCALE GENOMIC DNA]</scope>
    <source>
        <strain evidence="1 3">DSM 19624</strain>
    </source>
</reference>